<evidence type="ECO:0000313" key="2">
    <source>
        <dbReference type="EMBL" id="SBQ44102.1"/>
    </source>
</evidence>
<name>A0A1A8ED55_NOTKA</name>
<feature type="non-terminal residue" evidence="2">
    <location>
        <position position="1"/>
    </location>
</feature>
<proteinExistence type="predicted"/>
<reference evidence="2" key="1">
    <citation type="submission" date="2016-05" db="EMBL/GenBank/DDBJ databases">
        <authorList>
            <person name="Lavstsen T."/>
            <person name="Jespersen J.S."/>
        </authorList>
    </citation>
    <scope>NUCLEOTIDE SEQUENCE</scope>
    <source>
        <tissue evidence="2">Brain</tissue>
    </source>
</reference>
<feature type="non-terminal residue" evidence="2">
    <location>
        <position position="45"/>
    </location>
</feature>
<gene>
    <name evidence="2" type="primary">REREA</name>
</gene>
<dbReference type="AlphaFoldDB" id="A0A1A8ED55"/>
<dbReference type="EMBL" id="HAEA01015622">
    <property type="protein sequence ID" value="SBQ44102.1"/>
    <property type="molecule type" value="Transcribed_RNA"/>
</dbReference>
<sequence>GPPAPGHARPVSGAPETGHGTAVAPWTPSHARRTVAWQRGLLQPT</sequence>
<protein>
    <submittedName>
        <fullName evidence="2">Arginine-glutamic acid dipeptide (RE) repeats a</fullName>
    </submittedName>
</protein>
<reference evidence="2" key="2">
    <citation type="submission" date="2016-06" db="EMBL/GenBank/DDBJ databases">
        <title>The genome of a short-lived fish provides insights into sex chromosome evolution and the genetic control of aging.</title>
        <authorList>
            <person name="Reichwald K."/>
            <person name="Felder M."/>
            <person name="Petzold A."/>
            <person name="Koch P."/>
            <person name="Groth M."/>
            <person name="Platzer M."/>
        </authorList>
    </citation>
    <scope>NUCLEOTIDE SEQUENCE</scope>
    <source>
        <tissue evidence="2">Brain</tissue>
    </source>
</reference>
<evidence type="ECO:0000256" key="1">
    <source>
        <dbReference type="SAM" id="MobiDB-lite"/>
    </source>
</evidence>
<feature type="region of interest" description="Disordered" evidence="1">
    <location>
        <begin position="1"/>
        <end position="31"/>
    </location>
</feature>
<organism evidence="2">
    <name type="scientific">Nothobranchius kadleci</name>
    <name type="common">African annual killifish</name>
    <dbReference type="NCBI Taxonomy" id="1051664"/>
    <lineage>
        <taxon>Eukaryota</taxon>
        <taxon>Metazoa</taxon>
        <taxon>Chordata</taxon>
        <taxon>Craniata</taxon>
        <taxon>Vertebrata</taxon>
        <taxon>Euteleostomi</taxon>
        <taxon>Actinopterygii</taxon>
        <taxon>Neopterygii</taxon>
        <taxon>Teleostei</taxon>
        <taxon>Neoteleostei</taxon>
        <taxon>Acanthomorphata</taxon>
        <taxon>Ovalentaria</taxon>
        <taxon>Atherinomorphae</taxon>
        <taxon>Cyprinodontiformes</taxon>
        <taxon>Nothobranchiidae</taxon>
        <taxon>Nothobranchius</taxon>
    </lineage>
</organism>
<accession>A0A1A8ED55</accession>